<dbReference type="EMBL" id="MU167222">
    <property type="protein sequence ID" value="KAG0150114.1"/>
    <property type="molecule type" value="Genomic_DNA"/>
</dbReference>
<protein>
    <submittedName>
        <fullName evidence="1">Uncharacterized protein</fullName>
    </submittedName>
</protein>
<dbReference type="Proteomes" id="UP000886653">
    <property type="component" value="Unassembled WGS sequence"/>
</dbReference>
<reference evidence="1" key="1">
    <citation type="submission" date="2013-11" db="EMBL/GenBank/DDBJ databases">
        <title>Genome sequence of the fusiform rust pathogen reveals effectors for host alternation and coevolution with pine.</title>
        <authorList>
            <consortium name="DOE Joint Genome Institute"/>
            <person name="Smith K."/>
            <person name="Pendleton A."/>
            <person name="Kubisiak T."/>
            <person name="Anderson C."/>
            <person name="Salamov A."/>
            <person name="Aerts A."/>
            <person name="Riley R."/>
            <person name="Clum A."/>
            <person name="Lindquist E."/>
            <person name="Ence D."/>
            <person name="Campbell M."/>
            <person name="Kronenberg Z."/>
            <person name="Feau N."/>
            <person name="Dhillon B."/>
            <person name="Hamelin R."/>
            <person name="Burleigh J."/>
            <person name="Smith J."/>
            <person name="Yandell M."/>
            <person name="Nelson C."/>
            <person name="Grigoriev I."/>
            <person name="Davis J."/>
        </authorList>
    </citation>
    <scope>NUCLEOTIDE SEQUENCE</scope>
    <source>
        <strain evidence="1">G11</strain>
    </source>
</reference>
<evidence type="ECO:0000313" key="2">
    <source>
        <dbReference type="Proteomes" id="UP000886653"/>
    </source>
</evidence>
<evidence type="ECO:0000313" key="1">
    <source>
        <dbReference type="EMBL" id="KAG0150114.1"/>
    </source>
</evidence>
<gene>
    <name evidence="1" type="ORF">CROQUDRAFT_38770</name>
</gene>
<sequence length="82" mass="9321">MSSCHSYKFSAAVASTCEAALAIAGFSQCTFDWHSSLQSKWNEAMLTIILQEWEKCYYRGDASRYLINADHILAANKFKIFE</sequence>
<dbReference type="OrthoDB" id="2505919at2759"/>
<dbReference type="AlphaFoldDB" id="A0A9P6TFM8"/>
<comment type="caution">
    <text evidence="1">The sequence shown here is derived from an EMBL/GenBank/DDBJ whole genome shotgun (WGS) entry which is preliminary data.</text>
</comment>
<name>A0A9P6TFM8_9BASI</name>
<accession>A0A9P6TFM8</accession>
<proteinExistence type="predicted"/>
<organism evidence="1 2">
    <name type="scientific">Cronartium quercuum f. sp. fusiforme G11</name>
    <dbReference type="NCBI Taxonomy" id="708437"/>
    <lineage>
        <taxon>Eukaryota</taxon>
        <taxon>Fungi</taxon>
        <taxon>Dikarya</taxon>
        <taxon>Basidiomycota</taxon>
        <taxon>Pucciniomycotina</taxon>
        <taxon>Pucciniomycetes</taxon>
        <taxon>Pucciniales</taxon>
        <taxon>Coleosporiaceae</taxon>
        <taxon>Cronartium</taxon>
    </lineage>
</organism>
<keyword evidence="2" id="KW-1185">Reference proteome</keyword>